<dbReference type="Proteomes" id="UP001050241">
    <property type="component" value="Unassembled WGS sequence"/>
</dbReference>
<gene>
    <name evidence="1" type="ORF">TUM16652_51290</name>
</gene>
<accession>A0ABD0C178</accession>
<protein>
    <submittedName>
        <fullName evidence="1">Uncharacterized protein</fullName>
    </submittedName>
</protein>
<dbReference type="AlphaFoldDB" id="A0ABD0C178"/>
<evidence type="ECO:0000313" key="2">
    <source>
        <dbReference type="Proteomes" id="UP001050241"/>
    </source>
</evidence>
<comment type="caution">
    <text evidence="1">The sequence shown here is derived from an EMBL/GenBank/DDBJ whole genome shotgun (WGS) entry which is preliminary data.</text>
</comment>
<sequence>MMQWIIHTYSARYAELNRISENVLRYYPAQPVEHILSSGPESDMFSAWYSLHQSQTRRYLQAKEDSYRV</sequence>
<name>A0ABD0C178_ENTCL</name>
<dbReference type="EMBL" id="BQFY01000122">
    <property type="protein sequence ID" value="GJJ86429.1"/>
    <property type="molecule type" value="Genomic_DNA"/>
</dbReference>
<reference evidence="1" key="1">
    <citation type="submission" date="2021-11" db="EMBL/GenBank/DDBJ databases">
        <title>WGS analysis for carbapenemase-producing Enterobacterales outbreak in a University Hospital, Japan.</title>
        <authorList>
            <person name="Tukada M."/>
            <person name="Miyazaki T."/>
            <person name="Aoki K."/>
            <person name="Yoshizawa S."/>
            <person name="Ishii Y."/>
            <person name="Tateda K."/>
        </authorList>
    </citation>
    <scope>NUCLEOTIDE SEQUENCE</scope>
    <source>
        <strain evidence="1">TUM16652</strain>
    </source>
</reference>
<proteinExistence type="predicted"/>
<organism evidence="1 2">
    <name type="scientific">Enterobacter cloacae</name>
    <dbReference type="NCBI Taxonomy" id="550"/>
    <lineage>
        <taxon>Bacteria</taxon>
        <taxon>Pseudomonadati</taxon>
        <taxon>Pseudomonadota</taxon>
        <taxon>Gammaproteobacteria</taxon>
        <taxon>Enterobacterales</taxon>
        <taxon>Enterobacteriaceae</taxon>
        <taxon>Enterobacter</taxon>
        <taxon>Enterobacter cloacae complex</taxon>
    </lineage>
</organism>
<evidence type="ECO:0000313" key="1">
    <source>
        <dbReference type="EMBL" id="GJJ86429.1"/>
    </source>
</evidence>